<evidence type="ECO:0000313" key="1">
    <source>
        <dbReference type="EMBL" id="MDQ0904144.1"/>
    </source>
</evidence>
<protein>
    <submittedName>
        <fullName evidence="1">Uncharacterized protein</fullName>
    </submittedName>
</protein>
<evidence type="ECO:0000313" key="2">
    <source>
        <dbReference type="Proteomes" id="UP001234216"/>
    </source>
</evidence>
<proteinExistence type="predicted"/>
<dbReference type="Proteomes" id="UP001234216">
    <property type="component" value="Unassembled WGS sequence"/>
</dbReference>
<dbReference type="RefSeq" id="WP_306971668.1">
    <property type="nucleotide sequence ID" value="NZ_JAUSZV010000001.1"/>
</dbReference>
<sequence>MSAPAITTFTETAALYAVMTEDLPGARRIVGDMLPGERAQLAQQLDQLRELLGPRCDGCDALTPIGTSVLTDPLSPKRQYLCRDCAAAPTPAPAT</sequence>
<comment type="caution">
    <text evidence="1">The sequence shown here is derived from an EMBL/GenBank/DDBJ whole genome shotgun (WGS) entry which is preliminary data.</text>
</comment>
<accession>A0AAW8F233</accession>
<gene>
    <name evidence="1" type="ORF">QFZ22_000129</name>
</gene>
<dbReference type="EMBL" id="JAUSZV010000001">
    <property type="protein sequence ID" value="MDQ0904144.1"/>
    <property type="molecule type" value="Genomic_DNA"/>
</dbReference>
<reference evidence="1" key="1">
    <citation type="submission" date="2023-07" db="EMBL/GenBank/DDBJ databases">
        <title>Comparative genomics of wheat-associated soil bacteria to identify genetic determinants of phenazine resistance.</title>
        <authorList>
            <person name="Mouncey N."/>
        </authorList>
    </citation>
    <scope>NUCLEOTIDE SEQUENCE</scope>
    <source>
        <strain evidence="1">V4I22</strain>
    </source>
</reference>
<organism evidence="1 2">
    <name type="scientific">Streptomyces canus</name>
    <dbReference type="NCBI Taxonomy" id="58343"/>
    <lineage>
        <taxon>Bacteria</taxon>
        <taxon>Bacillati</taxon>
        <taxon>Actinomycetota</taxon>
        <taxon>Actinomycetes</taxon>
        <taxon>Kitasatosporales</taxon>
        <taxon>Streptomycetaceae</taxon>
        <taxon>Streptomyces</taxon>
        <taxon>Streptomyces aurantiacus group</taxon>
    </lineage>
</organism>
<dbReference type="AlphaFoldDB" id="A0AAW8F233"/>
<name>A0AAW8F233_9ACTN</name>